<sequence length="509" mass="54961">MSSPLRSGLHVALNHPRVLALVAAVVLVEVALRAVLGFIHPVASVVCPPVVSIPVLGAALPTIRGLVAGPSSTPDWNFRERLIEYGPRLATAAVACHIVALTLGAALFLVVDTPLRFAFYVVDGGTLPWELVYVTPLPSVLIGAFLAWGPLATVVTRVVDDDPLPTAFETSVGVAVGTPRRTGTVLLLHLVAVFVVVGSALTAAAFVRQSYAELTTVVVVLSGLVLTAGILSLGFLVPVHAALANVTPDRATVSIRHVALAIFVVSAAVAGASAIRVSEVRPAPDLEPLPNDPSEMYTTALSNTGQTSYDVQFTEIQNDHVLRFWWTVDRSDRQVLANSSIQRNPAYGDTGLAYHAFDNNPEFGLGDRQVDGSTATVLPAYWFFQSEVRPAGGYALPLPSTGEWQVVDETDDTVTLELTDDDAVYRALYDSRPEDRNVTYETAWIRMDIDTERGVVTGESARLSGTRDGSSLEVRRRYTVETGDDVDVKRPEKLNPRQPTEWVWKLFAY</sequence>
<keyword evidence="1" id="KW-0472">Membrane</keyword>
<feature type="transmembrane region" description="Helical" evidence="1">
    <location>
        <begin position="186"/>
        <end position="207"/>
    </location>
</feature>
<protein>
    <submittedName>
        <fullName evidence="2">Uncharacterized protein</fullName>
    </submittedName>
</protein>
<feature type="transmembrane region" description="Helical" evidence="1">
    <location>
        <begin position="131"/>
        <end position="148"/>
    </location>
</feature>
<gene>
    <name evidence="2" type="ORF">SAMN04487950_1444</name>
</gene>
<organism evidence="2 3">
    <name type="scientific">Halogranum rubrum</name>
    <dbReference type="NCBI Taxonomy" id="553466"/>
    <lineage>
        <taxon>Archaea</taxon>
        <taxon>Methanobacteriati</taxon>
        <taxon>Methanobacteriota</taxon>
        <taxon>Stenosarchaea group</taxon>
        <taxon>Halobacteria</taxon>
        <taxon>Halobacteriales</taxon>
        <taxon>Haloferacaceae</taxon>
    </lineage>
</organism>
<feature type="transmembrane region" description="Helical" evidence="1">
    <location>
        <begin position="89"/>
        <end position="111"/>
    </location>
</feature>
<dbReference type="Proteomes" id="UP000199607">
    <property type="component" value="Unassembled WGS sequence"/>
</dbReference>
<keyword evidence="3" id="KW-1185">Reference proteome</keyword>
<evidence type="ECO:0000256" key="1">
    <source>
        <dbReference type="SAM" id="Phobius"/>
    </source>
</evidence>
<dbReference type="RefSeq" id="WP_143085690.1">
    <property type="nucleotide sequence ID" value="NZ_FOTC01000001.1"/>
</dbReference>
<evidence type="ECO:0000313" key="2">
    <source>
        <dbReference type="EMBL" id="SFK85398.1"/>
    </source>
</evidence>
<keyword evidence="1" id="KW-1133">Transmembrane helix</keyword>
<evidence type="ECO:0000313" key="3">
    <source>
        <dbReference type="Proteomes" id="UP000199607"/>
    </source>
</evidence>
<reference evidence="3" key="1">
    <citation type="submission" date="2016-10" db="EMBL/GenBank/DDBJ databases">
        <authorList>
            <person name="Varghese N."/>
            <person name="Submissions S."/>
        </authorList>
    </citation>
    <scope>NUCLEOTIDE SEQUENCE [LARGE SCALE GENOMIC DNA]</scope>
    <source>
        <strain evidence="3">CGMCC 1.7738</strain>
    </source>
</reference>
<dbReference type="EMBL" id="FOTC01000001">
    <property type="protein sequence ID" value="SFK85398.1"/>
    <property type="molecule type" value="Genomic_DNA"/>
</dbReference>
<dbReference type="STRING" id="553466.SAMN04487950_1444"/>
<dbReference type="AlphaFoldDB" id="A0A1I4CVS6"/>
<keyword evidence="1" id="KW-0812">Transmembrane</keyword>
<feature type="transmembrane region" description="Helical" evidence="1">
    <location>
        <begin position="255"/>
        <end position="275"/>
    </location>
</feature>
<accession>A0A1I4CVS6</accession>
<name>A0A1I4CVS6_9EURY</name>
<proteinExistence type="predicted"/>
<feature type="transmembrane region" description="Helical" evidence="1">
    <location>
        <begin position="219"/>
        <end position="243"/>
    </location>
</feature>